<dbReference type="SMART" id="SM00387">
    <property type="entry name" value="HATPase_c"/>
    <property type="match status" value="1"/>
</dbReference>
<comment type="catalytic activity">
    <reaction evidence="1">
        <text>ATP + protein L-histidine = ADP + protein N-phospho-L-histidine.</text>
        <dbReference type="EC" id="2.7.13.3"/>
    </reaction>
</comment>
<evidence type="ECO:0000256" key="8">
    <source>
        <dbReference type="ARBA" id="ARBA00022741"/>
    </source>
</evidence>
<keyword evidence="5" id="KW-0597">Phosphoprotein</keyword>
<keyword evidence="17" id="KW-1185">Reference proteome</keyword>
<keyword evidence="10" id="KW-0067">ATP-binding</keyword>
<evidence type="ECO:0000256" key="14">
    <source>
        <dbReference type="SAM" id="Phobius"/>
    </source>
</evidence>
<dbReference type="PRINTS" id="PR00344">
    <property type="entry name" value="BCTRLSENSOR"/>
</dbReference>
<dbReference type="Proteomes" id="UP000675664">
    <property type="component" value="Unassembled WGS sequence"/>
</dbReference>
<evidence type="ECO:0000256" key="1">
    <source>
        <dbReference type="ARBA" id="ARBA00000085"/>
    </source>
</evidence>
<dbReference type="InterPro" id="IPR003594">
    <property type="entry name" value="HATPase_dom"/>
</dbReference>
<dbReference type="PROSITE" id="PS50109">
    <property type="entry name" value="HIS_KIN"/>
    <property type="match status" value="1"/>
</dbReference>
<evidence type="ECO:0000256" key="2">
    <source>
        <dbReference type="ARBA" id="ARBA00004651"/>
    </source>
</evidence>
<keyword evidence="9 16" id="KW-0418">Kinase</keyword>
<dbReference type="Pfam" id="PF02518">
    <property type="entry name" value="HATPase_c"/>
    <property type="match status" value="1"/>
</dbReference>
<dbReference type="GO" id="GO:0005524">
    <property type="term" value="F:ATP binding"/>
    <property type="evidence" value="ECO:0007669"/>
    <property type="project" value="UniProtKB-KW"/>
</dbReference>
<keyword evidence="4" id="KW-1003">Cell membrane</keyword>
<dbReference type="InterPro" id="IPR004358">
    <property type="entry name" value="Sig_transdc_His_kin-like_C"/>
</dbReference>
<evidence type="ECO:0000256" key="11">
    <source>
        <dbReference type="ARBA" id="ARBA00022989"/>
    </source>
</evidence>
<reference evidence="16" key="1">
    <citation type="submission" date="2021-04" db="EMBL/GenBank/DDBJ databases">
        <title>Sinoanaerobacter chloroacetimidivorans sp. nov., an obligate anaerobic bacterium isolated from anaerobic sludge.</title>
        <authorList>
            <person name="Bao Y."/>
        </authorList>
    </citation>
    <scope>NUCLEOTIDE SEQUENCE</scope>
    <source>
        <strain evidence="16">BAD-6</strain>
    </source>
</reference>
<dbReference type="InterPro" id="IPR036097">
    <property type="entry name" value="HisK_dim/P_sf"/>
</dbReference>
<evidence type="ECO:0000313" key="17">
    <source>
        <dbReference type="Proteomes" id="UP000675664"/>
    </source>
</evidence>
<evidence type="ECO:0000259" key="15">
    <source>
        <dbReference type="PROSITE" id="PS50109"/>
    </source>
</evidence>
<comment type="subcellular location">
    <subcellularLocation>
        <location evidence="2">Cell membrane</location>
        <topology evidence="2">Multi-pass membrane protein</topology>
    </subcellularLocation>
</comment>
<feature type="transmembrane region" description="Helical" evidence="14">
    <location>
        <begin position="310"/>
        <end position="329"/>
    </location>
</feature>
<keyword evidence="7 14" id="KW-0812">Transmembrane</keyword>
<keyword evidence="13 14" id="KW-0472">Membrane</keyword>
<evidence type="ECO:0000256" key="10">
    <source>
        <dbReference type="ARBA" id="ARBA00022840"/>
    </source>
</evidence>
<dbReference type="Gene3D" id="3.30.450.20">
    <property type="entry name" value="PAS domain"/>
    <property type="match status" value="1"/>
</dbReference>
<dbReference type="InterPro" id="IPR005467">
    <property type="entry name" value="His_kinase_dom"/>
</dbReference>
<dbReference type="EMBL" id="JAGSND010000009">
    <property type="protein sequence ID" value="MBR0598926.1"/>
    <property type="molecule type" value="Genomic_DNA"/>
</dbReference>
<dbReference type="Pfam" id="PF02743">
    <property type="entry name" value="dCache_1"/>
    <property type="match status" value="1"/>
</dbReference>
<dbReference type="CDD" id="cd00082">
    <property type="entry name" value="HisKA"/>
    <property type="match status" value="1"/>
</dbReference>
<evidence type="ECO:0000256" key="7">
    <source>
        <dbReference type="ARBA" id="ARBA00022692"/>
    </source>
</evidence>
<proteinExistence type="predicted"/>
<evidence type="ECO:0000256" key="3">
    <source>
        <dbReference type="ARBA" id="ARBA00012438"/>
    </source>
</evidence>
<keyword evidence="12" id="KW-0902">Two-component regulatory system</keyword>
<evidence type="ECO:0000256" key="5">
    <source>
        <dbReference type="ARBA" id="ARBA00022553"/>
    </source>
</evidence>
<evidence type="ECO:0000256" key="4">
    <source>
        <dbReference type="ARBA" id="ARBA00022475"/>
    </source>
</evidence>
<dbReference type="Gene3D" id="3.30.565.10">
    <property type="entry name" value="Histidine kinase-like ATPase, C-terminal domain"/>
    <property type="match status" value="1"/>
</dbReference>
<dbReference type="SUPFAM" id="SSF47384">
    <property type="entry name" value="Homodimeric domain of signal transducing histidine kinase"/>
    <property type="match status" value="1"/>
</dbReference>
<keyword evidence="8" id="KW-0547">Nucleotide-binding</keyword>
<name>A0A8J7W200_9FIRM</name>
<evidence type="ECO:0000256" key="13">
    <source>
        <dbReference type="ARBA" id="ARBA00023136"/>
    </source>
</evidence>
<feature type="domain" description="Histidine kinase" evidence="15">
    <location>
        <begin position="363"/>
        <end position="582"/>
    </location>
</feature>
<dbReference type="InterPro" id="IPR033479">
    <property type="entry name" value="dCache_1"/>
</dbReference>
<dbReference type="GO" id="GO:0000155">
    <property type="term" value="F:phosphorelay sensor kinase activity"/>
    <property type="evidence" value="ECO:0007669"/>
    <property type="project" value="InterPro"/>
</dbReference>
<dbReference type="PANTHER" id="PTHR43065">
    <property type="entry name" value="SENSOR HISTIDINE KINASE"/>
    <property type="match status" value="1"/>
</dbReference>
<dbReference type="EC" id="2.7.13.3" evidence="3"/>
<dbReference type="SUPFAM" id="SSF55874">
    <property type="entry name" value="ATPase domain of HSP90 chaperone/DNA topoisomerase II/histidine kinase"/>
    <property type="match status" value="1"/>
</dbReference>
<keyword evidence="11 14" id="KW-1133">Transmembrane helix</keyword>
<dbReference type="InterPro" id="IPR003661">
    <property type="entry name" value="HisK_dim/P_dom"/>
</dbReference>
<sequence>MKNITLKIILSLVCCSFIITLVLSWTAVTNSKNVMRGEVKKELLYASQKYANQFSSVLQTQENVVDLISTMVSAEFVTEEYADNRPVFLALEKKLNEIIKHSMKTIPETKSLYLTFNPETSGGNDEVWYLRNENGEVFYMEADNTVDEWLTEGNEDSDYYYDAIKNGKNWSSVEYDMYLNTYSVTYASSCWDKNGELIGVMGTDIFIDDIFETVKNIQLNEGGSAFLMDENFNYLAGSQPENLFNEMKRNGVLNLLPEIADPKSNKNISHSTVHNERYITTYAGTSNGWILALIQSEDSMLLPIKYMNQMLIAMALLILTGVIAYAVYFSERSVMPIVKEYEQKDIVLLHQSRQAKLGEMVGNIAHQWKQPLNVMSISLSNLWDDFRNEKLTEKQLKDHIENMRLYIKNMSNTVDDFAEFLKPARKKQEFSLNQEIETALSLMAESIKINRISVEVESEEELTVYGYRNEFCQAVFNVLNNARDAIIESNPERPEIKIRIYIKNKNEEKDTVIDILNNGKPIADEVKPLLFQPYYTTKEEKGGTGIGLYLTRQIIEVHMNGSIDLFNTESGVCCRIVVPKEETYHE</sequence>
<protein>
    <recommendedName>
        <fullName evidence="3">histidine kinase</fullName>
        <ecNumber evidence="3">2.7.13.3</ecNumber>
    </recommendedName>
</protein>
<gene>
    <name evidence="16" type="ORF">KCX82_13625</name>
</gene>
<dbReference type="InterPro" id="IPR036890">
    <property type="entry name" value="HATPase_C_sf"/>
</dbReference>
<keyword evidence="6" id="KW-0808">Transferase</keyword>
<dbReference type="RefSeq" id="WP_227019051.1">
    <property type="nucleotide sequence ID" value="NZ_JAGSND010000009.1"/>
</dbReference>
<dbReference type="Gene3D" id="1.10.287.130">
    <property type="match status" value="1"/>
</dbReference>
<dbReference type="PANTHER" id="PTHR43065:SF10">
    <property type="entry name" value="PEROXIDE STRESS-ACTIVATED HISTIDINE KINASE MAK3"/>
    <property type="match status" value="1"/>
</dbReference>
<evidence type="ECO:0000256" key="6">
    <source>
        <dbReference type="ARBA" id="ARBA00022679"/>
    </source>
</evidence>
<organism evidence="16 17">
    <name type="scientific">Sinanaerobacter chloroacetimidivorans</name>
    <dbReference type="NCBI Taxonomy" id="2818044"/>
    <lineage>
        <taxon>Bacteria</taxon>
        <taxon>Bacillati</taxon>
        <taxon>Bacillota</taxon>
        <taxon>Clostridia</taxon>
        <taxon>Peptostreptococcales</taxon>
        <taxon>Anaerovoracaceae</taxon>
        <taxon>Sinanaerobacter</taxon>
    </lineage>
</organism>
<evidence type="ECO:0000256" key="12">
    <source>
        <dbReference type="ARBA" id="ARBA00023012"/>
    </source>
</evidence>
<comment type="caution">
    <text evidence="16">The sequence shown here is derived from an EMBL/GenBank/DDBJ whole genome shotgun (WGS) entry which is preliminary data.</text>
</comment>
<accession>A0A8J7W200</accession>
<dbReference type="GO" id="GO:0005886">
    <property type="term" value="C:plasma membrane"/>
    <property type="evidence" value="ECO:0007669"/>
    <property type="project" value="UniProtKB-SubCell"/>
</dbReference>
<evidence type="ECO:0000313" key="16">
    <source>
        <dbReference type="EMBL" id="MBR0598926.1"/>
    </source>
</evidence>
<dbReference type="AlphaFoldDB" id="A0A8J7W200"/>
<evidence type="ECO:0000256" key="9">
    <source>
        <dbReference type="ARBA" id="ARBA00022777"/>
    </source>
</evidence>
<reference evidence="16" key="2">
    <citation type="submission" date="2021-04" db="EMBL/GenBank/DDBJ databases">
        <authorList>
            <person name="Liu J."/>
        </authorList>
    </citation>
    <scope>NUCLEOTIDE SEQUENCE</scope>
    <source>
        <strain evidence="16">BAD-6</strain>
    </source>
</reference>